<evidence type="ECO:0000256" key="1">
    <source>
        <dbReference type="ARBA" id="ARBA00022801"/>
    </source>
</evidence>
<keyword evidence="4" id="KW-1185">Reference proteome</keyword>
<protein>
    <submittedName>
        <fullName evidence="3">MBL fold metallo-hydrolase</fullName>
    </submittedName>
</protein>
<sequence>MTAARITHIGGPTALIEVGGWRILTDPTFDAPGKRYFFGWGTTSRKLAGPSVAAADLGPIDAVLVSHHHHGDNLDPSARALLPTWGTTFTTRKAAATLGNGAVGLAAWDTATLEAPGKPAITITATPCRHGPVGSEPITGPVIGFSLAWEGQQHGALWITGDTVLYPALKEVPARLTIGTMLIHLGSVRFRYLSGWLRYTMDAREGVELIDLVKPAHVVPVHYEGWSHFQQGRGPAEPVLAGSAYADRITWLDPGEATSFEL</sequence>
<name>A0A3A5H284_9ACTN</name>
<keyword evidence="1 3" id="KW-0378">Hydrolase</keyword>
<evidence type="ECO:0000313" key="3">
    <source>
        <dbReference type="EMBL" id="RJS44919.1"/>
    </source>
</evidence>
<evidence type="ECO:0000313" key="4">
    <source>
        <dbReference type="Proteomes" id="UP000276542"/>
    </source>
</evidence>
<dbReference type="Gene3D" id="3.60.15.10">
    <property type="entry name" value="Ribonuclease Z/Hydroxyacylglutathione hydrolase-like"/>
    <property type="match status" value="1"/>
</dbReference>
<dbReference type="OrthoDB" id="3204284at2"/>
<dbReference type="RefSeq" id="WP_120058794.1">
    <property type="nucleotide sequence ID" value="NZ_QYRP01000002.1"/>
</dbReference>
<dbReference type="EMBL" id="QYRP01000002">
    <property type="protein sequence ID" value="RJS44919.1"/>
    <property type="molecule type" value="Genomic_DNA"/>
</dbReference>
<proteinExistence type="predicted"/>
<feature type="domain" description="Metallo-beta-lactamase" evidence="2">
    <location>
        <begin position="22"/>
        <end position="223"/>
    </location>
</feature>
<dbReference type="PANTHER" id="PTHR43546">
    <property type="entry name" value="UPF0173 METAL-DEPENDENT HYDROLASE MJ1163-RELATED"/>
    <property type="match status" value="1"/>
</dbReference>
<dbReference type="Proteomes" id="UP000276542">
    <property type="component" value="Unassembled WGS sequence"/>
</dbReference>
<dbReference type="PANTHER" id="PTHR43546:SF9">
    <property type="entry name" value="L-ASCORBATE-6-PHOSPHATE LACTONASE ULAG-RELATED"/>
    <property type="match status" value="1"/>
</dbReference>
<dbReference type="InterPro" id="IPR050114">
    <property type="entry name" value="UPF0173_UPF0282_UlaG_hydrolase"/>
</dbReference>
<reference evidence="4" key="1">
    <citation type="submission" date="2018-09" db="EMBL/GenBank/DDBJ databases">
        <authorList>
            <person name="Zhu H."/>
        </authorList>
    </citation>
    <scope>NUCLEOTIDE SEQUENCE [LARGE SCALE GENOMIC DNA]</scope>
    <source>
        <strain evidence="4">K1W22B-1</strain>
    </source>
</reference>
<dbReference type="SUPFAM" id="SSF56281">
    <property type="entry name" value="Metallo-hydrolase/oxidoreductase"/>
    <property type="match status" value="1"/>
</dbReference>
<comment type="caution">
    <text evidence="3">The sequence shown here is derived from an EMBL/GenBank/DDBJ whole genome shotgun (WGS) entry which is preliminary data.</text>
</comment>
<gene>
    <name evidence="3" type="ORF">D4739_00770</name>
</gene>
<dbReference type="InterPro" id="IPR036866">
    <property type="entry name" value="RibonucZ/Hydroxyglut_hydro"/>
</dbReference>
<accession>A0A3A5H284</accession>
<dbReference type="InterPro" id="IPR001279">
    <property type="entry name" value="Metallo-B-lactamas"/>
</dbReference>
<dbReference type="AlphaFoldDB" id="A0A3A5H284"/>
<dbReference type="GO" id="GO:0016787">
    <property type="term" value="F:hydrolase activity"/>
    <property type="evidence" value="ECO:0007669"/>
    <property type="project" value="UniProtKB-KW"/>
</dbReference>
<organism evidence="3 4">
    <name type="scientific">Nocardioides cavernaquae</name>
    <dbReference type="NCBI Taxonomy" id="2321396"/>
    <lineage>
        <taxon>Bacteria</taxon>
        <taxon>Bacillati</taxon>
        <taxon>Actinomycetota</taxon>
        <taxon>Actinomycetes</taxon>
        <taxon>Propionibacteriales</taxon>
        <taxon>Nocardioidaceae</taxon>
        <taxon>Nocardioides</taxon>
    </lineage>
</organism>
<evidence type="ECO:0000259" key="2">
    <source>
        <dbReference type="Pfam" id="PF12706"/>
    </source>
</evidence>
<dbReference type="Pfam" id="PF12706">
    <property type="entry name" value="Lactamase_B_2"/>
    <property type="match status" value="1"/>
</dbReference>